<organism evidence="1 2">
    <name type="scientific">Colletotrichum incanum</name>
    <name type="common">Soybean anthracnose fungus</name>
    <dbReference type="NCBI Taxonomy" id="1573173"/>
    <lineage>
        <taxon>Eukaryota</taxon>
        <taxon>Fungi</taxon>
        <taxon>Dikarya</taxon>
        <taxon>Ascomycota</taxon>
        <taxon>Pezizomycotina</taxon>
        <taxon>Sordariomycetes</taxon>
        <taxon>Hypocreomycetidae</taxon>
        <taxon>Glomerellales</taxon>
        <taxon>Glomerellaceae</taxon>
        <taxon>Colletotrichum</taxon>
        <taxon>Colletotrichum spaethianum species complex</taxon>
    </lineage>
</organism>
<proteinExistence type="predicted"/>
<keyword evidence="2" id="KW-1185">Reference proteome</keyword>
<accession>A0A166NEG2</accession>
<sequence>MVATMKTPAAPYSPFTHPSLIMDKLEVGSLYIMISIPLPIYLGRKKHTYASALPDDPAFPFCTYELMVSDGLSSEEFHWDLYWHTSDSLRSTANPEDEGGGIIYRLRQLNTCPPSYVYDRLNIVRVRSHSRLVGLVRVLSVPASIIPHLTGYLDWMTAESARVASRSYVWATMAYYRTRCHMLKGNGVHDHSFHRFDISRFTAELL</sequence>
<evidence type="ECO:0000313" key="1">
    <source>
        <dbReference type="EMBL" id="KZL65595.1"/>
    </source>
</evidence>
<name>A0A166NEG2_COLIC</name>
<dbReference type="EMBL" id="LFIW01002614">
    <property type="protein sequence ID" value="KZL65595.1"/>
    <property type="molecule type" value="Genomic_DNA"/>
</dbReference>
<protein>
    <submittedName>
        <fullName evidence="1">Uncharacterized protein</fullName>
    </submittedName>
</protein>
<comment type="caution">
    <text evidence="1">The sequence shown here is derived from an EMBL/GenBank/DDBJ whole genome shotgun (WGS) entry which is preliminary data.</text>
</comment>
<dbReference type="Proteomes" id="UP000076584">
    <property type="component" value="Unassembled WGS sequence"/>
</dbReference>
<evidence type="ECO:0000313" key="2">
    <source>
        <dbReference type="Proteomes" id="UP000076584"/>
    </source>
</evidence>
<reference evidence="1 2" key="1">
    <citation type="submission" date="2015-06" db="EMBL/GenBank/DDBJ databases">
        <title>Survival trade-offs in plant roots during colonization by closely related pathogenic and mutualistic fungi.</title>
        <authorList>
            <person name="Hacquard S."/>
            <person name="Kracher B."/>
            <person name="Hiruma K."/>
            <person name="Weinman A."/>
            <person name="Muench P."/>
            <person name="Garrido Oter R."/>
            <person name="Ver Loren van Themaat E."/>
            <person name="Dallerey J.-F."/>
            <person name="Damm U."/>
            <person name="Henrissat B."/>
            <person name="Lespinet O."/>
            <person name="Thon M."/>
            <person name="Kemen E."/>
            <person name="McHardy A.C."/>
            <person name="Schulze-Lefert P."/>
            <person name="O'Connell R.J."/>
        </authorList>
    </citation>
    <scope>NUCLEOTIDE SEQUENCE [LARGE SCALE GENOMIC DNA]</scope>
    <source>
        <strain evidence="1 2">MAFF 238704</strain>
    </source>
</reference>
<gene>
    <name evidence="1" type="ORF">CI238_06306</name>
</gene>
<dbReference type="AlphaFoldDB" id="A0A166NEG2"/>